<dbReference type="EMBL" id="JACHJR010000001">
    <property type="protein sequence ID" value="MBB4951303.1"/>
    <property type="molecule type" value="Genomic_DNA"/>
</dbReference>
<gene>
    <name evidence="1" type="ORF">F4556_006838</name>
</gene>
<protein>
    <submittedName>
        <fullName evidence="1">Uncharacterized protein</fullName>
    </submittedName>
</protein>
<organism evidence="1 2">
    <name type="scientific">Kitasatospora gansuensis</name>
    <dbReference type="NCBI Taxonomy" id="258050"/>
    <lineage>
        <taxon>Bacteria</taxon>
        <taxon>Bacillati</taxon>
        <taxon>Actinomycetota</taxon>
        <taxon>Actinomycetes</taxon>
        <taxon>Kitasatosporales</taxon>
        <taxon>Streptomycetaceae</taxon>
        <taxon>Kitasatospora</taxon>
    </lineage>
</organism>
<evidence type="ECO:0000313" key="1">
    <source>
        <dbReference type="EMBL" id="MBB4951303.1"/>
    </source>
</evidence>
<dbReference type="AlphaFoldDB" id="A0A7W7SIW4"/>
<reference evidence="1 2" key="1">
    <citation type="submission" date="2020-08" db="EMBL/GenBank/DDBJ databases">
        <title>Sequencing the genomes of 1000 actinobacteria strains.</title>
        <authorList>
            <person name="Klenk H.-P."/>
        </authorList>
    </citation>
    <scope>NUCLEOTIDE SEQUENCE [LARGE SCALE GENOMIC DNA]</scope>
    <source>
        <strain evidence="1 2">DSM 44786</strain>
    </source>
</reference>
<proteinExistence type="predicted"/>
<keyword evidence="2" id="KW-1185">Reference proteome</keyword>
<name>A0A7W7SIW4_9ACTN</name>
<dbReference type="Proteomes" id="UP000573327">
    <property type="component" value="Unassembled WGS sequence"/>
</dbReference>
<evidence type="ECO:0000313" key="2">
    <source>
        <dbReference type="Proteomes" id="UP000573327"/>
    </source>
</evidence>
<comment type="caution">
    <text evidence="1">The sequence shown here is derived from an EMBL/GenBank/DDBJ whole genome shotgun (WGS) entry which is preliminary data.</text>
</comment>
<dbReference type="RefSeq" id="WP_184923160.1">
    <property type="nucleotide sequence ID" value="NZ_JACHJR010000001.1"/>
</dbReference>
<sequence length="340" mass="37699">MFGNWRVQRGVLLICAALGLTVALCLWFARGLQDFGESLALNLAPELLTTVTTLLVIQPVVARLEEDRVREHLRLDYVSFCDKVAQTGDIVCILDTTSTMISGDTAQRFADAAGAAIGRGAILQIMLLDPDSLAAQQRSHELSADVRHEILRTIRDLRRIETRLAPERRAQLQVRVYDAAPSIQLYRCGQRMMVSFFPVDRRSGDAQQLEVRATTPLGSFVSERFAELWNSGRPINDLLKKQVELLDDSDAAGEPIWLEYVQSNGDIYVSDHRLLVELARRGGRPVRALLDGSATPVFHLTLVEDSEAPLYRALASAHADKYGADADVFMCFRPAPAAPD</sequence>
<accession>A0A7W7SIW4</accession>